<sequence length="290" mass="32389">MFKLAHINARSILKNFNSLKDCVVVNDFDVVTVTETWLNDAVADDLVHINDYIVVREDRGGDRRGGGVCVFLKNQIAFKKLEIITDASCEQLWLSIKINKISIAVGVVYRPPYTNCNDFISNLEENLSNIYVKHTEIFCAGDMNINMLDCNGSNYRLLYGLLDATGLAQVIDEPTRMGRSSCSLLDVVITSAVGVGSGVVDVPGFSDHLLIYCEWLPPTKTTSAPRAIRSYRNFSQVDFDCDLRSIAWDVIYSLGDIDEIVGFFTTNLLQLFDLHAPVITLSLIKQIYRG</sequence>
<dbReference type="Gene3D" id="3.60.10.10">
    <property type="entry name" value="Endonuclease/exonuclease/phosphatase"/>
    <property type="match status" value="1"/>
</dbReference>
<dbReference type="SUPFAM" id="SSF56219">
    <property type="entry name" value="DNase I-like"/>
    <property type="match status" value="1"/>
</dbReference>
<keyword evidence="2" id="KW-0255">Endonuclease</keyword>
<protein>
    <submittedName>
        <fullName evidence="2">Endonuclease-reverse transcriptase</fullName>
    </submittedName>
</protein>
<dbReference type="GO" id="GO:0004519">
    <property type="term" value="F:endonuclease activity"/>
    <property type="evidence" value="ECO:0007669"/>
    <property type="project" value="UniProtKB-KW"/>
</dbReference>
<dbReference type="Pfam" id="PF03372">
    <property type="entry name" value="Exo_endo_phos"/>
    <property type="match status" value="1"/>
</dbReference>
<dbReference type="InterPro" id="IPR036691">
    <property type="entry name" value="Endo/exonu/phosph_ase_sf"/>
</dbReference>
<reference evidence="2 3" key="1">
    <citation type="journal article" date="2024" name="BMC Genomics">
        <title>De novo assembly and annotation of Popillia japonica's genome with initial clues to its potential as an invasive pest.</title>
        <authorList>
            <person name="Cucini C."/>
            <person name="Boschi S."/>
            <person name="Funari R."/>
            <person name="Cardaioli E."/>
            <person name="Iannotti N."/>
            <person name="Marturano G."/>
            <person name="Paoli F."/>
            <person name="Bruttini M."/>
            <person name="Carapelli A."/>
            <person name="Frati F."/>
            <person name="Nardi F."/>
        </authorList>
    </citation>
    <scope>NUCLEOTIDE SEQUENCE [LARGE SCALE GENOMIC DNA]</scope>
    <source>
        <strain evidence="2">DMR45628</strain>
    </source>
</reference>
<dbReference type="EMBL" id="JASPKY010000229">
    <property type="protein sequence ID" value="KAK9718379.1"/>
    <property type="molecule type" value="Genomic_DNA"/>
</dbReference>
<keyword evidence="2" id="KW-0540">Nuclease</keyword>
<dbReference type="InterPro" id="IPR005135">
    <property type="entry name" value="Endo/exonuclease/phosphatase"/>
</dbReference>
<evidence type="ECO:0000259" key="1">
    <source>
        <dbReference type="Pfam" id="PF03372"/>
    </source>
</evidence>
<evidence type="ECO:0000313" key="3">
    <source>
        <dbReference type="Proteomes" id="UP001458880"/>
    </source>
</evidence>
<keyword evidence="2" id="KW-0378">Hydrolase</keyword>
<keyword evidence="3" id="KW-1185">Reference proteome</keyword>
<gene>
    <name evidence="2" type="ORF">QE152_g23267</name>
</gene>
<evidence type="ECO:0000313" key="2">
    <source>
        <dbReference type="EMBL" id="KAK9718379.1"/>
    </source>
</evidence>
<organism evidence="2 3">
    <name type="scientific">Popillia japonica</name>
    <name type="common">Japanese beetle</name>
    <dbReference type="NCBI Taxonomy" id="7064"/>
    <lineage>
        <taxon>Eukaryota</taxon>
        <taxon>Metazoa</taxon>
        <taxon>Ecdysozoa</taxon>
        <taxon>Arthropoda</taxon>
        <taxon>Hexapoda</taxon>
        <taxon>Insecta</taxon>
        <taxon>Pterygota</taxon>
        <taxon>Neoptera</taxon>
        <taxon>Endopterygota</taxon>
        <taxon>Coleoptera</taxon>
        <taxon>Polyphaga</taxon>
        <taxon>Scarabaeiformia</taxon>
        <taxon>Scarabaeidae</taxon>
        <taxon>Rutelinae</taxon>
        <taxon>Popillia</taxon>
    </lineage>
</organism>
<proteinExistence type="predicted"/>
<dbReference type="Proteomes" id="UP001458880">
    <property type="component" value="Unassembled WGS sequence"/>
</dbReference>
<dbReference type="AlphaFoldDB" id="A0AAW1KIA7"/>
<name>A0AAW1KIA7_POPJA</name>
<dbReference type="PANTHER" id="PTHR33776:SF4">
    <property type="entry name" value="ENDONUCLEASE_EXONUCLEASE_PHOSPHATASE DOMAIN-CONTAINING PROTEIN"/>
    <property type="match status" value="1"/>
</dbReference>
<comment type="caution">
    <text evidence="2">The sequence shown here is derived from an EMBL/GenBank/DDBJ whole genome shotgun (WGS) entry which is preliminary data.</text>
</comment>
<accession>A0AAW1KIA7</accession>
<feature type="domain" description="Endonuclease/exonuclease/phosphatase" evidence="1">
    <location>
        <begin position="17"/>
        <end position="208"/>
    </location>
</feature>
<dbReference type="PANTHER" id="PTHR33776">
    <property type="entry name" value="ENDO/EXONUCLEASE/PHOSPHATASE DOMAIN-CONTAINING PROTEIN"/>
    <property type="match status" value="1"/>
</dbReference>